<comment type="caution">
    <text evidence="3">The sequence shown here is derived from an EMBL/GenBank/DDBJ whole genome shotgun (WGS) entry which is preliminary data.</text>
</comment>
<dbReference type="InterPro" id="IPR036291">
    <property type="entry name" value="NAD(P)-bd_dom_sf"/>
</dbReference>
<reference evidence="3" key="2">
    <citation type="submission" date="2020-09" db="EMBL/GenBank/DDBJ databases">
        <authorList>
            <person name="Sun Q."/>
            <person name="Ohkuma M."/>
        </authorList>
    </citation>
    <scope>NUCLEOTIDE SEQUENCE</scope>
    <source>
        <strain evidence="3">JCM 4490</strain>
    </source>
</reference>
<evidence type="ECO:0000313" key="4">
    <source>
        <dbReference type="Proteomes" id="UP000620224"/>
    </source>
</evidence>
<sequence>MVTAPPPDLLTERTHSHMEVIGRGFLARHLASLATRHPQVTALAAGVSTTGEVEQSAYQREAALLYDVIDACRRQGRTLLFFSTASAAMYGGSGGRGHEDGPVRPQSRYGHHKLSLENVVRLSGVRHLTVRLSHVLGPDQPAHQMLPTLVRAVRSGRVDVHRGACRDIIDVADMVSDVDTLLRAGVSGQVVNVASGIAVPAEHIIDHLQARLGGPLERRYLDRPSRYEVSLDKLFRLTSGAAGRKFPDDYYKKVIDNCLSCAAL</sequence>
<proteinExistence type="inferred from homology"/>
<dbReference type="Gene3D" id="3.40.50.720">
    <property type="entry name" value="NAD(P)-binding Rossmann-like Domain"/>
    <property type="match status" value="1"/>
</dbReference>
<comment type="similarity">
    <text evidence="1">Belongs to the NAD(P)-dependent epimerase/dehydratase family.</text>
</comment>
<name>A0A918J7C2_9ACTN</name>
<evidence type="ECO:0000256" key="1">
    <source>
        <dbReference type="ARBA" id="ARBA00007637"/>
    </source>
</evidence>
<reference evidence="3" key="1">
    <citation type="journal article" date="2014" name="Int. J. Syst. Evol. Microbiol.">
        <title>Complete genome sequence of Corynebacterium casei LMG S-19264T (=DSM 44701T), isolated from a smear-ripened cheese.</title>
        <authorList>
            <consortium name="US DOE Joint Genome Institute (JGI-PGF)"/>
            <person name="Walter F."/>
            <person name="Albersmeier A."/>
            <person name="Kalinowski J."/>
            <person name="Ruckert C."/>
        </authorList>
    </citation>
    <scope>NUCLEOTIDE SEQUENCE</scope>
    <source>
        <strain evidence="3">JCM 4490</strain>
    </source>
</reference>
<dbReference type="PANTHER" id="PTHR43000">
    <property type="entry name" value="DTDP-D-GLUCOSE 4,6-DEHYDRATASE-RELATED"/>
    <property type="match status" value="1"/>
</dbReference>
<feature type="domain" description="NAD-dependent epimerase/dehydratase" evidence="2">
    <location>
        <begin position="40"/>
        <end position="194"/>
    </location>
</feature>
<accession>A0A918J7C2</accession>
<protein>
    <submittedName>
        <fullName evidence="3">NAD-dependent epimerase</fullName>
    </submittedName>
</protein>
<dbReference type="EMBL" id="BMUE01000007">
    <property type="protein sequence ID" value="GGW54656.1"/>
    <property type="molecule type" value="Genomic_DNA"/>
</dbReference>
<gene>
    <name evidence="3" type="ORF">GCM10010503_34490</name>
</gene>
<dbReference type="InterPro" id="IPR001509">
    <property type="entry name" value="Epimerase_deHydtase"/>
</dbReference>
<keyword evidence="4" id="KW-1185">Reference proteome</keyword>
<dbReference type="SUPFAM" id="SSF51735">
    <property type="entry name" value="NAD(P)-binding Rossmann-fold domains"/>
    <property type="match status" value="1"/>
</dbReference>
<evidence type="ECO:0000259" key="2">
    <source>
        <dbReference type="Pfam" id="PF01370"/>
    </source>
</evidence>
<organism evidence="3 4">
    <name type="scientific">Streptomyces lucensis JCM 4490</name>
    <dbReference type="NCBI Taxonomy" id="1306176"/>
    <lineage>
        <taxon>Bacteria</taxon>
        <taxon>Bacillati</taxon>
        <taxon>Actinomycetota</taxon>
        <taxon>Actinomycetes</taxon>
        <taxon>Kitasatosporales</taxon>
        <taxon>Streptomycetaceae</taxon>
        <taxon>Streptomyces</taxon>
    </lineage>
</organism>
<dbReference type="Proteomes" id="UP000620224">
    <property type="component" value="Unassembled WGS sequence"/>
</dbReference>
<evidence type="ECO:0000313" key="3">
    <source>
        <dbReference type="EMBL" id="GGW54656.1"/>
    </source>
</evidence>
<dbReference type="AlphaFoldDB" id="A0A918J7C2"/>
<dbReference type="Pfam" id="PF01370">
    <property type="entry name" value="Epimerase"/>
    <property type="match status" value="1"/>
</dbReference>